<protein>
    <submittedName>
        <fullName evidence="2">Amidase</fullName>
    </submittedName>
</protein>
<dbReference type="SUPFAM" id="SSF75304">
    <property type="entry name" value="Amidase signature (AS) enzymes"/>
    <property type="match status" value="1"/>
</dbReference>
<dbReference type="RefSeq" id="WP_137732802.1">
    <property type="nucleotide sequence ID" value="NZ_BJCL01000004.1"/>
</dbReference>
<dbReference type="OrthoDB" id="8641877at2"/>
<dbReference type="PANTHER" id="PTHR11895:SF176">
    <property type="entry name" value="AMIDASE AMID-RELATED"/>
    <property type="match status" value="1"/>
</dbReference>
<sequence length="464" mass="49157">MAGLLDLSMREVAAAIRTKDVSPVELARLSLERIAADEPRINAYARLTEARAMAAARQAEREILAGHWRGELHGVPVAVKDLYDMAGLPATCSSKVRHDHIAAADSACVQRLEQAGACIVGMTHTHEFAYGIATPTTGNPWNTAHIPGGSSGGSGATLAARGCFMAMGTDTGGSIRIPAAVCGTVGLKPTYGRVSRVGIASLSWSLDHAGPLARTVGDCAVTLGALAGHDPRDPGSADVPVADYTAELELGVQGLRIGVPRNFFFDHVEPEVAANVRAALALLESQGAELVEVTVPMTDMISAIEFGLCMPEASAYHRSMLRERADLYEPDVRTFLEAGMLIPAVDYIAALRQRTLIQAAWATMFDGLDALIGPAVAAVAMRRDQPTITWPDGVEETASGVYVRLSAPANVTGTPSVSVPCGFGQGGLPTAFQVMGRPFGEARILRIARAYERATDWHTRQPQR</sequence>
<evidence type="ECO:0000259" key="1">
    <source>
        <dbReference type="Pfam" id="PF01425"/>
    </source>
</evidence>
<dbReference type="Pfam" id="PF01425">
    <property type="entry name" value="Amidase"/>
    <property type="match status" value="1"/>
</dbReference>
<evidence type="ECO:0000313" key="2">
    <source>
        <dbReference type="EMBL" id="GCL63054.1"/>
    </source>
</evidence>
<evidence type="ECO:0000313" key="3">
    <source>
        <dbReference type="Proteomes" id="UP000301751"/>
    </source>
</evidence>
<dbReference type="EMBL" id="BJCL01000004">
    <property type="protein sequence ID" value="GCL63054.1"/>
    <property type="molecule type" value="Genomic_DNA"/>
</dbReference>
<name>A0A480AN79_9BURK</name>
<dbReference type="AlphaFoldDB" id="A0A480AN79"/>
<proteinExistence type="predicted"/>
<comment type="caution">
    <text evidence="2">The sequence shown here is derived from an EMBL/GenBank/DDBJ whole genome shotgun (WGS) entry which is preliminary data.</text>
</comment>
<dbReference type="InterPro" id="IPR036928">
    <property type="entry name" value="AS_sf"/>
</dbReference>
<dbReference type="InterPro" id="IPR020556">
    <property type="entry name" value="Amidase_CS"/>
</dbReference>
<accession>A0A480AN79</accession>
<keyword evidence="3" id="KW-1185">Reference proteome</keyword>
<dbReference type="Proteomes" id="UP000301751">
    <property type="component" value="Unassembled WGS sequence"/>
</dbReference>
<feature type="domain" description="Amidase" evidence="1">
    <location>
        <begin position="25"/>
        <end position="445"/>
    </location>
</feature>
<organism evidence="2 3">
    <name type="scientific">Pseudaquabacterium pictum</name>
    <dbReference type="NCBI Taxonomy" id="2315236"/>
    <lineage>
        <taxon>Bacteria</taxon>
        <taxon>Pseudomonadati</taxon>
        <taxon>Pseudomonadota</taxon>
        <taxon>Betaproteobacteria</taxon>
        <taxon>Burkholderiales</taxon>
        <taxon>Sphaerotilaceae</taxon>
        <taxon>Pseudaquabacterium</taxon>
    </lineage>
</organism>
<reference evidence="3" key="1">
    <citation type="submission" date="2019-03" db="EMBL/GenBank/DDBJ databases">
        <title>Aquabacterium pictum sp.nov., the first bacteriochlorophyll a-containing freshwater bacterium in the genus Aquabacterium of the class Betaproteobacteria.</title>
        <authorList>
            <person name="Hirose S."/>
            <person name="Tank M."/>
            <person name="Hara E."/>
            <person name="Tamaki H."/>
            <person name="Takaichi S."/>
            <person name="Haruta S."/>
            <person name="Hanada S."/>
        </authorList>
    </citation>
    <scope>NUCLEOTIDE SEQUENCE [LARGE SCALE GENOMIC DNA]</scope>
    <source>
        <strain evidence="3">W35</strain>
    </source>
</reference>
<dbReference type="InterPro" id="IPR023631">
    <property type="entry name" value="Amidase_dom"/>
</dbReference>
<dbReference type="Gene3D" id="3.90.1300.10">
    <property type="entry name" value="Amidase signature (AS) domain"/>
    <property type="match status" value="1"/>
</dbReference>
<gene>
    <name evidence="2" type="ORF">AQPW35_21350</name>
</gene>
<dbReference type="PANTHER" id="PTHR11895">
    <property type="entry name" value="TRANSAMIDASE"/>
    <property type="match status" value="1"/>
</dbReference>
<dbReference type="InterPro" id="IPR000120">
    <property type="entry name" value="Amidase"/>
</dbReference>
<dbReference type="PROSITE" id="PS00571">
    <property type="entry name" value="AMIDASES"/>
    <property type="match status" value="1"/>
</dbReference>
<dbReference type="GO" id="GO:0003824">
    <property type="term" value="F:catalytic activity"/>
    <property type="evidence" value="ECO:0007669"/>
    <property type="project" value="InterPro"/>
</dbReference>